<evidence type="ECO:0000256" key="1">
    <source>
        <dbReference type="SAM" id="MobiDB-lite"/>
    </source>
</evidence>
<sequence>MANGYKANWATDDLQSAITKFVGKDATFELSKSGKIIWKSESSSIEVIQDPLNKYFRILDTKLTGKRNYIDLNGNVPNNKVVNGKTTGNSQAEYNELTHYNY</sequence>
<organism evidence="2 3">
    <name type="scientific">Chitinophaga silvisoli</name>
    <dbReference type="NCBI Taxonomy" id="2291814"/>
    <lineage>
        <taxon>Bacteria</taxon>
        <taxon>Pseudomonadati</taxon>
        <taxon>Bacteroidota</taxon>
        <taxon>Chitinophagia</taxon>
        <taxon>Chitinophagales</taxon>
        <taxon>Chitinophagaceae</taxon>
        <taxon>Chitinophaga</taxon>
    </lineage>
</organism>
<keyword evidence="3" id="KW-1185">Reference proteome</keyword>
<dbReference type="AlphaFoldDB" id="A0A3E1NZ03"/>
<feature type="compositionally biased region" description="Polar residues" evidence="1">
    <location>
        <begin position="86"/>
        <end position="102"/>
    </location>
</feature>
<reference evidence="2 3" key="1">
    <citation type="submission" date="2018-08" db="EMBL/GenBank/DDBJ databases">
        <title>Chitinophaga sp. K20C18050901, a novel bacterium isolated from forest soil.</title>
        <authorList>
            <person name="Wang C."/>
        </authorList>
    </citation>
    <scope>NUCLEOTIDE SEQUENCE [LARGE SCALE GENOMIC DNA]</scope>
    <source>
        <strain evidence="2 3">K20C18050901</strain>
    </source>
</reference>
<feature type="region of interest" description="Disordered" evidence="1">
    <location>
        <begin position="81"/>
        <end position="102"/>
    </location>
</feature>
<comment type="caution">
    <text evidence="2">The sequence shown here is derived from an EMBL/GenBank/DDBJ whole genome shotgun (WGS) entry which is preliminary data.</text>
</comment>
<name>A0A3E1NZ03_9BACT</name>
<dbReference type="EMBL" id="QTJV01000007">
    <property type="protein sequence ID" value="RFM33176.1"/>
    <property type="molecule type" value="Genomic_DNA"/>
</dbReference>
<proteinExistence type="predicted"/>
<protein>
    <submittedName>
        <fullName evidence="2">Uncharacterized protein</fullName>
    </submittedName>
</protein>
<gene>
    <name evidence="2" type="ORF">DXN04_19285</name>
</gene>
<dbReference type="Proteomes" id="UP000261174">
    <property type="component" value="Unassembled WGS sequence"/>
</dbReference>
<evidence type="ECO:0000313" key="3">
    <source>
        <dbReference type="Proteomes" id="UP000261174"/>
    </source>
</evidence>
<evidence type="ECO:0000313" key="2">
    <source>
        <dbReference type="EMBL" id="RFM33176.1"/>
    </source>
</evidence>
<accession>A0A3E1NZ03</accession>